<dbReference type="OrthoDB" id="266253at2"/>
<dbReference type="EMBL" id="VMNK01000003">
    <property type="protein sequence ID" value="TVO59023.1"/>
    <property type="molecule type" value="Genomic_DNA"/>
</dbReference>
<comment type="caution">
    <text evidence="1">The sequence shown here is derived from an EMBL/GenBank/DDBJ whole genome shotgun (WGS) entry which is preliminary data.</text>
</comment>
<dbReference type="NCBIfam" id="TIGR02243">
    <property type="entry name" value="putative baseplate assembly protein"/>
    <property type="match status" value="1"/>
</dbReference>
<accession>A0A557R1I5</accession>
<keyword evidence="2" id="KW-1185">Reference proteome</keyword>
<protein>
    <submittedName>
        <fullName evidence="1">Putative baseplate assembly protein</fullName>
    </submittedName>
</protein>
<dbReference type="Proteomes" id="UP000319502">
    <property type="component" value="Unassembled WGS sequence"/>
</dbReference>
<name>A0A557R1I5_9RHOO</name>
<sequence length="934" mass="99092">MSTARVSAKTDCDCCAGIDVVTPARISNPPGLSQIAYRIGRHGDFVESMRARLSSADNPALAALTTREASDFTLAITDALATSLDVLSFYTERFANEHYLRTATERLSVREMARLIGYELAPGVAAGTHLAFTLQTIPGAPAEPITIPVGTRVQSVPGQDEQAQSFETVAPTPARAEWNAIPVQTRVRWQPKSGDTELWLDGLATGLQPGDAILIVGSERESDPGSERWDVRVLDSVTPDNTRGRTRVRWDHPLGSAFPAMSPTSLGVQVHALRQRTALFGHNAPDPNLMGNDDSNVASLIDTSGSTWVWKNFALDTAALDLDTDNPKITAGSWIALVSNEPGLGSAALPGYTELYRASKVIHRSRNAFAISSKVTRVTPDTTENLTASRFPLRRTLVLAQSEQLATVDTPVFHPVYGEAITLGLRVADLQPGQPIALSGPRQRIAIAPRAAGLSLSVDGGGSVALAEGDELFMRAPAVRMFGSTPVALSAETFVAQLGKASVVLRLALEDRDGRTGTLTAKGSELRLADSRKDDALVSEIAFIATANDPIVLDRDHTHLKLAAPLAQVYARADLRINANVAPATHGETVEAILGSGDGAVANQRFVLGQAPLTFVSANTTSGRASSLELRVNEVLWSEVPTLHAAAPDARVYETTQDDEGRTTVLFGDGTEGARLPSGSTNLRVRYRKGLGVAGNLAAGKLTTLLSRPLGVTAAVNPAPATGGEDAETLARARDNAPLTVLTLDRAVSIDDYANFARAFAGIDKAHALWIPAGPARGVFLSIAGIGGAVVPEDSDTYKNLRDALVTYGDPLVPLRLLNYRDARFRCRLSVKIDKAFETDAVLLAVDAALREAFSFVRRAFGQTVSVDEVAAVAQGVAGVVAVHVTRLYRVGQSPTVLVPRLFAALPVASLTGVPLAAELLTLATDPIELEVLP</sequence>
<dbReference type="AlphaFoldDB" id="A0A557R1I5"/>
<reference evidence="1 2" key="1">
    <citation type="submission" date="2019-07" db="EMBL/GenBank/DDBJ databases">
        <title>The pathways for chlorine oxyanion respiration interact through the shared metabolite chlorate.</title>
        <authorList>
            <person name="Barnum T.P."/>
            <person name="Cheng Y."/>
            <person name="Hill K.A."/>
            <person name="Lucas L.N."/>
            <person name="Carlson H.K."/>
            <person name="Coates J.D."/>
        </authorList>
    </citation>
    <scope>NUCLEOTIDE SEQUENCE [LARGE SCALE GENOMIC DNA]</scope>
    <source>
        <strain evidence="1 2">SFB-3</strain>
    </source>
</reference>
<dbReference type="InterPro" id="IPR011749">
    <property type="entry name" value="CHP02243"/>
</dbReference>
<organism evidence="1 2">
    <name type="scientific">Denitromonas halophila</name>
    <dbReference type="NCBI Taxonomy" id="1629404"/>
    <lineage>
        <taxon>Bacteria</taxon>
        <taxon>Pseudomonadati</taxon>
        <taxon>Pseudomonadota</taxon>
        <taxon>Betaproteobacteria</taxon>
        <taxon>Rhodocyclales</taxon>
        <taxon>Zoogloeaceae</taxon>
        <taxon>Denitromonas</taxon>
    </lineage>
</organism>
<proteinExistence type="predicted"/>
<evidence type="ECO:0000313" key="1">
    <source>
        <dbReference type="EMBL" id="TVO59023.1"/>
    </source>
</evidence>
<dbReference type="RefSeq" id="WP_144308532.1">
    <property type="nucleotide sequence ID" value="NZ_VMNK01000003.1"/>
</dbReference>
<evidence type="ECO:0000313" key="2">
    <source>
        <dbReference type="Proteomes" id="UP000319502"/>
    </source>
</evidence>
<gene>
    <name evidence="1" type="ORF">FHP91_05065</name>
</gene>